<evidence type="ECO:0000313" key="3">
    <source>
        <dbReference type="Proteomes" id="UP001066276"/>
    </source>
</evidence>
<organism evidence="2 3">
    <name type="scientific">Pleurodeles waltl</name>
    <name type="common">Iberian ribbed newt</name>
    <dbReference type="NCBI Taxonomy" id="8319"/>
    <lineage>
        <taxon>Eukaryota</taxon>
        <taxon>Metazoa</taxon>
        <taxon>Chordata</taxon>
        <taxon>Craniata</taxon>
        <taxon>Vertebrata</taxon>
        <taxon>Euteleostomi</taxon>
        <taxon>Amphibia</taxon>
        <taxon>Batrachia</taxon>
        <taxon>Caudata</taxon>
        <taxon>Salamandroidea</taxon>
        <taxon>Salamandridae</taxon>
        <taxon>Pleurodelinae</taxon>
        <taxon>Pleurodeles</taxon>
    </lineage>
</organism>
<feature type="region of interest" description="Disordered" evidence="1">
    <location>
        <begin position="57"/>
        <end position="84"/>
    </location>
</feature>
<reference evidence="2" key="1">
    <citation type="journal article" date="2022" name="bioRxiv">
        <title>Sequencing and chromosome-scale assembly of the giantPleurodeles waltlgenome.</title>
        <authorList>
            <person name="Brown T."/>
            <person name="Elewa A."/>
            <person name="Iarovenko S."/>
            <person name="Subramanian E."/>
            <person name="Araus A.J."/>
            <person name="Petzold A."/>
            <person name="Susuki M."/>
            <person name="Suzuki K.-i.T."/>
            <person name="Hayashi T."/>
            <person name="Toyoda A."/>
            <person name="Oliveira C."/>
            <person name="Osipova E."/>
            <person name="Leigh N.D."/>
            <person name="Simon A."/>
            <person name="Yun M.H."/>
        </authorList>
    </citation>
    <scope>NUCLEOTIDE SEQUENCE</scope>
    <source>
        <strain evidence="2">20211129_DDA</strain>
        <tissue evidence="2">Liver</tissue>
    </source>
</reference>
<dbReference type="Proteomes" id="UP001066276">
    <property type="component" value="Chromosome 2_1"/>
</dbReference>
<protein>
    <submittedName>
        <fullName evidence="2">Uncharacterized protein</fullName>
    </submittedName>
</protein>
<evidence type="ECO:0000256" key="1">
    <source>
        <dbReference type="SAM" id="MobiDB-lite"/>
    </source>
</evidence>
<dbReference type="AlphaFoldDB" id="A0AAV7VS69"/>
<sequence>MAVRPLTMAGLGGRLTFPAGGEGHLRACRGSSSGPYEVLDSGSLAPGETPFLQTRAAAGKSIKRTGPLVPGGRSPRHASPQGHF</sequence>
<gene>
    <name evidence="2" type="ORF">NDU88_008322</name>
</gene>
<evidence type="ECO:0000313" key="2">
    <source>
        <dbReference type="EMBL" id="KAJ1204545.1"/>
    </source>
</evidence>
<keyword evidence="3" id="KW-1185">Reference proteome</keyword>
<dbReference type="EMBL" id="JANPWB010000003">
    <property type="protein sequence ID" value="KAJ1204545.1"/>
    <property type="molecule type" value="Genomic_DNA"/>
</dbReference>
<proteinExistence type="predicted"/>
<comment type="caution">
    <text evidence="2">The sequence shown here is derived from an EMBL/GenBank/DDBJ whole genome shotgun (WGS) entry which is preliminary data.</text>
</comment>
<accession>A0AAV7VS69</accession>
<name>A0AAV7VS69_PLEWA</name>